<feature type="transmembrane region" description="Helical" evidence="7">
    <location>
        <begin position="363"/>
        <end position="383"/>
    </location>
</feature>
<evidence type="ECO:0000256" key="2">
    <source>
        <dbReference type="ARBA" id="ARBA00022448"/>
    </source>
</evidence>
<dbReference type="AlphaFoldDB" id="A0A3B1APU2"/>
<dbReference type="InterPro" id="IPR001036">
    <property type="entry name" value="Acrflvin-R"/>
</dbReference>
<evidence type="ECO:0000313" key="8">
    <source>
        <dbReference type="EMBL" id="VAX01884.1"/>
    </source>
</evidence>
<reference evidence="8" key="1">
    <citation type="submission" date="2018-06" db="EMBL/GenBank/DDBJ databases">
        <authorList>
            <person name="Zhirakovskaya E."/>
        </authorList>
    </citation>
    <scope>NUCLEOTIDE SEQUENCE</scope>
</reference>
<gene>
    <name evidence="8" type="ORF">MNBD_GAMMA22-188</name>
</gene>
<dbReference type="Gene3D" id="3.30.70.1440">
    <property type="entry name" value="Multidrug efflux transporter AcrB pore domain"/>
    <property type="match status" value="1"/>
</dbReference>
<dbReference type="PRINTS" id="PR00702">
    <property type="entry name" value="ACRIFLAVINRP"/>
</dbReference>
<dbReference type="GO" id="GO:0042910">
    <property type="term" value="F:xenobiotic transmembrane transporter activity"/>
    <property type="evidence" value="ECO:0007669"/>
    <property type="project" value="TreeGrafter"/>
</dbReference>
<dbReference type="Gene3D" id="3.30.70.1430">
    <property type="entry name" value="Multidrug efflux transporter AcrB pore domain"/>
    <property type="match status" value="2"/>
</dbReference>
<feature type="transmembrane region" description="Helical" evidence="7">
    <location>
        <begin position="893"/>
        <end position="912"/>
    </location>
</feature>
<accession>A0A3B1APU2</accession>
<dbReference type="Gene3D" id="3.30.70.1320">
    <property type="entry name" value="Multidrug efflux transporter AcrB pore domain like"/>
    <property type="match status" value="1"/>
</dbReference>
<dbReference type="InterPro" id="IPR027463">
    <property type="entry name" value="AcrB_DN_DC_subdom"/>
</dbReference>
<comment type="subcellular location">
    <subcellularLocation>
        <location evidence="1">Cell membrane</location>
        <topology evidence="1">Multi-pass membrane protein</topology>
    </subcellularLocation>
</comment>
<sequence length="1036" mass="115726">MLTYIIKSVIQFRFSIVFIVVMATLYSFYAIQSAPLDALPDISDPQIVIYAKWDRSPEQLENKITKPIIQKLMASNLIHSVRATSHLGYSFIYVIYQDHNQRALIRQFVVNEISAIRATLPSDASITLGPNASSMGWIYQYAIVDHTQTRDLRELRLLNDTIIKPNLQSVAGIAEIASVGGLERQIELKIFPPLLTQTGVNLRTVINALTTALQQVGGRSIELTNRDYQLRAVVNIQDLDKLEYLIIARNTNGEAILLRDIGYFQVNYDVRRGIVDLDGEGEVVGAIVIMEQAQNVIAVSNAFEKKLQELKSTLPKGIEIINTYNRSTLIWATLKNFASALAYEILVVILVIFWALRHGRAALAPVLIVLLSCLYTLMSLSFFGQTINLLSLAGLAIAIGEMADASIVIVENCSIELAKQKQQNYRAKLDTIIRASAKMMRPLLFSLLIIVASFIPVFFLDAREARLFDPLALSKTFAMVFSTVLTLILLPIIIAWVFKGNNITRATKPDTGIVKLYSVMLKATIRHRYIFLLVSLMMLIFSVIIMNGFKKDYMPEMEEGSILYMPTTLPGLPTREAGWILQEIDKKIKAFPEVKRVFGKLGRADTATDPAPLTMIETTILLHPQPTWREGMSKKKLIEEMNQALQLIGYVNSWTQPIAGRVIMQDTGIQSPIGIKVKGMDIAVIETISKNIENILRNFKHSKSVIAERISQGYFLDVNNDLQKMAQHNVTVDEALLTVRYGIGGDNILMLTQDDNTRVPLSLQYSPEYIDTLEKIKNLSVVSSYHRNNTVALSTIADIKIKKMPEMIRNDNGLLSAYIYITTNGISATDYVPTAKRYLQERLSLPQGYFLEWTGTHQYTEQVQARLLWIVPITLIIMFSLLLMTFKSISISVMVLLSAPFALIGGVLLQWAQAYAMTTAVIIGYIAVLAVAIQTGIIMIEFIRDALTKRTTQQSFIDAVTVGSIARLRPKLMTVATTVLGLLPIIMITGTGMDVTRPIAAPSVGGMISSTIYVLFLIPCLFVIGDDFQEFINNRS</sequence>
<protein>
    <submittedName>
        <fullName evidence="8">Cobalt-zinc-cadmium resistance protein CzcA Cation efflux system protein CusA</fullName>
    </submittedName>
</protein>
<dbReference type="SUPFAM" id="SSF82693">
    <property type="entry name" value="Multidrug efflux transporter AcrB pore domain, PN1, PN2, PC1 and PC2 subdomains"/>
    <property type="match status" value="2"/>
</dbReference>
<dbReference type="PANTHER" id="PTHR32063:SF19">
    <property type="entry name" value="CATION EFFLUX SYSTEM PROTEIN CUSA"/>
    <property type="match status" value="1"/>
</dbReference>
<keyword evidence="2" id="KW-0813">Transport</keyword>
<evidence type="ECO:0000256" key="4">
    <source>
        <dbReference type="ARBA" id="ARBA00022692"/>
    </source>
</evidence>
<dbReference type="Pfam" id="PF00873">
    <property type="entry name" value="ACR_tran"/>
    <property type="match status" value="1"/>
</dbReference>
<keyword evidence="3" id="KW-1003">Cell membrane</keyword>
<dbReference type="InterPro" id="IPR004763">
    <property type="entry name" value="CusA-like"/>
</dbReference>
<feature type="transmembrane region" description="Helical" evidence="7">
    <location>
        <begin position="443"/>
        <end position="460"/>
    </location>
</feature>
<evidence type="ECO:0000256" key="3">
    <source>
        <dbReference type="ARBA" id="ARBA00022475"/>
    </source>
</evidence>
<proteinExistence type="predicted"/>
<dbReference type="GO" id="GO:0005886">
    <property type="term" value="C:plasma membrane"/>
    <property type="evidence" value="ECO:0007669"/>
    <property type="project" value="UniProtKB-SubCell"/>
</dbReference>
<dbReference type="EMBL" id="UOFS01000050">
    <property type="protein sequence ID" value="VAX01884.1"/>
    <property type="molecule type" value="Genomic_DNA"/>
</dbReference>
<evidence type="ECO:0000256" key="5">
    <source>
        <dbReference type="ARBA" id="ARBA00022989"/>
    </source>
</evidence>
<evidence type="ECO:0000256" key="1">
    <source>
        <dbReference type="ARBA" id="ARBA00004651"/>
    </source>
</evidence>
<feature type="transmembrane region" description="Helical" evidence="7">
    <location>
        <begin position="918"/>
        <end position="940"/>
    </location>
</feature>
<dbReference type="SUPFAM" id="SSF82866">
    <property type="entry name" value="Multidrug efflux transporter AcrB transmembrane domain"/>
    <property type="match status" value="2"/>
</dbReference>
<feature type="transmembrane region" description="Helical" evidence="7">
    <location>
        <begin position="867"/>
        <end position="886"/>
    </location>
</feature>
<keyword evidence="4 7" id="KW-0812">Transmembrane</keyword>
<feature type="transmembrane region" description="Helical" evidence="7">
    <location>
        <begin position="999"/>
        <end position="1025"/>
    </location>
</feature>
<organism evidence="8">
    <name type="scientific">hydrothermal vent metagenome</name>
    <dbReference type="NCBI Taxonomy" id="652676"/>
    <lineage>
        <taxon>unclassified sequences</taxon>
        <taxon>metagenomes</taxon>
        <taxon>ecological metagenomes</taxon>
    </lineage>
</organism>
<feature type="transmembrane region" description="Helical" evidence="7">
    <location>
        <begin position="389"/>
        <end position="410"/>
    </location>
</feature>
<evidence type="ECO:0000256" key="7">
    <source>
        <dbReference type="SAM" id="Phobius"/>
    </source>
</evidence>
<feature type="transmembrane region" description="Helical" evidence="7">
    <location>
        <begin position="12"/>
        <end position="31"/>
    </location>
</feature>
<keyword evidence="5 7" id="KW-1133">Transmembrane helix</keyword>
<dbReference type="Gene3D" id="1.20.1640.10">
    <property type="entry name" value="Multidrug efflux transporter AcrB transmembrane domain"/>
    <property type="match status" value="2"/>
</dbReference>
<evidence type="ECO:0000256" key="6">
    <source>
        <dbReference type="ARBA" id="ARBA00023136"/>
    </source>
</evidence>
<dbReference type="SUPFAM" id="SSF82714">
    <property type="entry name" value="Multidrug efflux transporter AcrB TolC docking domain, DN and DC subdomains"/>
    <property type="match status" value="2"/>
</dbReference>
<dbReference type="Gene3D" id="3.30.2090.10">
    <property type="entry name" value="Multidrug efflux transporter AcrB TolC docking domain, DN and DC subdomains"/>
    <property type="match status" value="2"/>
</dbReference>
<name>A0A3B1APU2_9ZZZZ</name>
<feature type="transmembrane region" description="Helical" evidence="7">
    <location>
        <begin position="337"/>
        <end position="356"/>
    </location>
</feature>
<feature type="transmembrane region" description="Helical" evidence="7">
    <location>
        <begin position="529"/>
        <end position="549"/>
    </location>
</feature>
<feature type="transmembrane region" description="Helical" evidence="7">
    <location>
        <begin position="480"/>
        <end position="498"/>
    </location>
</feature>
<feature type="transmembrane region" description="Helical" evidence="7">
    <location>
        <begin position="972"/>
        <end position="993"/>
    </location>
</feature>
<dbReference type="NCBIfam" id="TIGR00914">
    <property type="entry name" value="2A0601"/>
    <property type="match status" value="1"/>
</dbReference>
<keyword evidence="6 7" id="KW-0472">Membrane</keyword>
<dbReference type="PANTHER" id="PTHR32063">
    <property type="match status" value="1"/>
</dbReference>
<dbReference type="GO" id="GO:0008324">
    <property type="term" value="F:monoatomic cation transmembrane transporter activity"/>
    <property type="evidence" value="ECO:0007669"/>
    <property type="project" value="InterPro"/>
</dbReference>